<keyword evidence="2" id="KW-0732">Signal</keyword>
<gene>
    <name evidence="3" type="ORF">RM780_23715</name>
</gene>
<evidence type="ECO:0000313" key="4">
    <source>
        <dbReference type="Proteomes" id="UP001183388"/>
    </source>
</evidence>
<accession>A0ABU2LFA2</accession>
<evidence type="ECO:0000256" key="1">
    <source>
        <dbReference type="SAM" id="Phobius"/>
    </source>
</evidence>
<protein>
    <recommendedName>
        <fullName evidence="5">Sortase</fullName>
    </recommendedName>
</protein>
<dbReference type="RefSeq" id="WP_311632908.1">
    <property type="nucleotide sequence ID" value="NZ_JAVREN010000050.1"/>
</dbReference>
<organism evidence="3 4">
    <name type="scientific">Streptomyces boetiae</name>
    <dbReference type="NCBI Taxonomy" id="3075541"/>
    <lineage>
        <taxon>Bacteria</taxon>
        <taxon>Bacillati</taxon>
        <taxon>Actinomycetota</taxon>
        <taxon>Actinomycetes</taxon>
        <taxon>Kitasatosporales</taxon>
        <taxon>Streptomycetaceae</taxon>
        <taxon>Streptomyces</taxon>
    </lineage>
</organism>
<proteinExistence type="predicted"/>
<dbReference type="EMBL" id="JAVREN010000050">
    <property type="protein sequence ID" value="MDT0309937.1"/>
    <property type="molecule type" value="Genomic_DNA"/>
</dbReference>
<keyword evidence="4" id="KW-1185">Reference proteome</keyword>
<reference evidence="4" key="1">
    <citation type="submission" date="2023-07" db="EMBL/GenBank/DDBJ databases">
        <title>30 novel species of actinomycetes from the DSMZ collection.</title>
        <authorList>
            <person name="Nouioui I."/>
        </authorList>
    </citation>
    <scope>NUCLEOTIDE SEQUENCE [LARGE SCALE GENOMIC DNA]</scope>
    <source>
        <strain evidence="4">DSM 44917</strain>
    </source>
</reference>
<feature type="signal peptide" evidence="2">
    <location>
        <begin position="1"/>
        <end position="27"/>
    </location>
</feature>
<feature type="chain" id="PRO_5047533422" description="Sortase" evidence="2">
    <location>
        <begin position="28"/>
        <end position="189"/>
    </location>
</feature>
<keyword evidence="1" id="KW-0472">Membrane</keyword>
<sequence>MSTLRTALVATAFGATVLGAGAPAALAAEAARPARAPGQADAPFGFSVSPAAVRPGGAVDLTVTNCTRYEATAESAVFDRVVLGMPGELQSARTTVDADARVGATYDVTFTCGPESGTAPLTILAATTSPSPTGTATASSTVLPTRGARAGVGGTQSGGDTLLWAGAGVTLTALAAGFVLFRRRAGRHR</sequence>
<dbReference type="Proteomes" id="UP001183388">
    <property type="component" value="Unassembled WGS sequence"/>
</dbReference>
<feature type="transmembrane region" description="Helical" evidence="1">
    <location>
        <begin position="162"/>
        <end position="181"/>
    </location>
</feature>
<keyword evidence="1" id="KW-1133">Transmembrane helix</keyword>
<comment type="caution">
    <text evidence="3">The sequence shown here is derived from an EMBL/GenBank/DDBJ whole genome shotgun (WGS) entry which is preliminary data.</text>
</comment>
<evidence type="ECO:0000256" key="2">
    <source>
        <dbReference type="SAM" id="SignalP"/>
    </source>
</evidence>
<keyword evidence="1" id="KW-0812">Transmembrane</keyword>
<evidence type="ECO:0008006" key="5">
    <source>
        <dbReference type="Google" id="ProtNLM"/>
    </source>
</evidence>
<evidence type="ECO:0000313" key="3">
    <source>
        <dbReference type="EMBL" id="MDT0309937.1"/>
    </source>
</evidence>
<name>A0ABU2LFA2_9ACTN</name>